<evidence type="ECO:0000313" key="3">
    <source>
        <dbReference type="Proteomes" id="UP000014975"/>
    </source>
</evidence>
<sequence length="225" mass="25260">MYSFLTGPMLWIAFLVFFVGLGVRVVLYVRGLSWQLDRVAYGHFRGQGFLWALKSILFWLIPYKPKCWQKNPVFSAMFFLFHIGLVFVPIFLYAHVMLIERAWGVSWPTLPTAVADALVVMAIIAGVFLAIRRIALPEVRILTTPHDWFILILSLSVLATGFLSATQQTSGDGWLLAHVALAEALLIAAPFTKLSHIALFFCTRAQIGMDFGIKRGGMKGRGIVW</sequence>
<dbReference type="NCBIfam" id="NF045716">
    <property type="entry name" value="sulf_resp_HmcE"/>
    <property type="match status" value="1"/>
</dbReference>
<gene>
    <name evidence="2" type="ORF">dsat_1468</name>
</gene>
<feature type="transmembrane region" description="Helical" evidence="1">
    <location>
        <begin position="73"/>
        <end position="94"/>
    </location>
</feature>
<accession>S7T2E5</accession>
<feature type="transmembrane region" description="Helical" evidence="1">
    <location>
        <begin position="9"/>
        <end position="29"/>
    </location>
</feature>
<dbReference type="STRING" id="1121439.dsat_1468"/>
<keyword evidence="1" id="KW-0812">Transmembrane</keyword>
<dbReference type="RefSeq" id="WP_020888164.1">
    <property type="nucleotide sequence ID" value="NZ_ATHI01000031.1"/>
</dbReference>
<comment type="caution">
    <text evidence="2">The sequence shown here is derived from an EMBL/GenBank/DDBJ whole genome shotgun (WGS) entry which is preliminary data.</text>
</comment>
<reference evidence="2 3" key="1">
    <citation type="journal article" date="2013" name="Genome Announc.">
        <title>Draft genome sequences for three mercury-methylating, sulfate-reducing bacteria.</title>
        <authorList>
            <person name="Brown S.D."/>
            <person name="Hurt R.A.Jr."/>
            <person name="Gilmour C.C."/>
            <person name="Elias D.A."/>
        </authorList>
    </citation>
    <scope>NUCLEOTIDE SEQUENCE [LARGE SCALE GENOMIC DNA]</scope>
    <source>
        <strain evidence="2 3">DSM 16529</strain>
    </source>
</reference>
<dbReference type="OrthoDB" id="5450521at2"/>
<protein>
    <submittedName>
        <fullName evidence="2">Nitrate reductase gamma subunit</fullName>
    </submittedName>
</protein>
<evidence type="ECO:0000256" key="1">
    <source>
        <dbReference type="SAM" id="Phobius"/>
    </source>
</evidence>
<keyword evidence="1" id="KW-1133">Transmembrane helix</keyword>
<evidence type="ECO:0000313" key="2">
    <source>
        <dbReference type="EMBL" id="EPR30746.1"/>
    </source>
</evidence>
<dbReference type="SUPFAM" id="SSF103501">
    <property type="entry name" value="Respiratory nitrate reductase 1 gamma chain"/>
    <property type="match status" value="1"/>
</dbReference>
<dbReference type="AlphaFoldDB" id="S7T2E5"/>
<dbReference type="InterPro" id="IPR036197">
    <property type="entry name" value="NarG-like_sf"/>
</dbReference>
<name>S7T2E5_9BACT</name>
<keyword evidence="3" id="KW-1185">Reference proteome</keyword>
<feature type="transmembrane region" description="Helical" evidence="1">
    <location>
        <begin position="41"/>
        <end position="61"/>
    </location>
</feature>
<dbReference type="EMBL" id="ATHI01000031">
    <property type="protein sequence ID" value="EPR30746.1"/>
    <property type="molecule type" value="Genomic_DNA"/>
</dbReference>
<feature type="transmembrane region" description="Helical" evidence="1">
    <location>
        <begin position="114"/>
        <end position="136"/>
    </location>
</feature>
<feature type="transmembrane region" description="Helical" evidence="1">
    <location>
        <begin position="148"/>
        <end position="167"/>
    </location>
</feature>
<feature type="transmembrane region" description="Helical" evidence="1">
    <location>
        <begin position="173"/>
        <end position="191"/>
    </location>
</feature>
<keyword evidence="1" id="KW-0472">Membrane</keyword>
<proteinExistence type="predicted"/>
<organism evidence="2 3">
    <name type="scientific">Alkalidesulfovibrio alkalitolerans DSM 16529</name>
    <dbReference type="NCBI Taxonomy" id="1121439"/>
    <lineage>
        <taxon>Bacteria</taxon>
        <taxon>Pseudomonadati</taxon>
        <taxon>Thermodesulfobacteriota</taxon>
        <taxon>Desulfovibrionia</taxon>
        <taxon>Desulfovibrionales</taxon>
        <taxon>Desulfovibrionaceae</taxon>
        <taxon>Alkalidesulfovibrio</taxon>
    </lineage>
</organism>
<dbReference type="eggNOG" id="COG2181">
    <property type="taxonomic scope" value="Bacteria"/>
</dbReference>
<dbReference type="Proteomes" id="UP000014975">
    <property type="component" value="Unassembled WGS sequence"/>
</dbReference>
<dbReference type="PATRIC" id="fig|1121439.3.peg.2856"/>
<dbReference type="Gene3D" id="1.20.950.20">
    <property type="entry name" value="Transmembrane di-heme cytochromes, Chain C"/>
    <property type="match status" value="1"/>
</dbReference>
<dbReference type="InterPro" id="IPR054903">
    <property type="entry name" value="sulf_resp_HmcE"/>
</dbReference>